<protein>
    <submittedName>
        <fullName evidence="1">Uncharacterized protein</fullName>
    </submittedName>
</protein>
<sequence length="93" mass="10571">MYVRRRVAFITIRQGHSVTLQESRNIFVGNMARRSGSARNAPRDMQFNPIGRLIQRLVGLESIDVTVVQFSPGETALLHIEHFATPWQKKPLG</sequence>
<reference evidence="1" key="1">
    <citation type="submission" date="2018-11" db="EMBL/GenBank/DDBJ databases">
        <authorList>
            <consortium name="Genoscope - CEA"/>
            <person name="William W."/>
        </authorList>
    </citation>
    <scope>NUCLEOTIDE SEQUENCE</scope>
</reference>
<organism evidence="1">
    <name type="scientific">Brassica campestris</name>
    <name type="common">Field mustard</name>
    <dbReference type="NCBI Taxonomy" id="3711"/>
    <lineage>
        <taxon>Eukaryota</taxon>
        <taxon>Viridiplantae</taxon>
        <taxon>Streptophyta</taxon>
        <taxon>Embryophyta</taxon>
        <taxon>Tracheophyta</taxon>
        <taxon>Spermatophyta</taxon>
        <taxon>Magnoliopsida</taxon>
        <taxon>eudicotyledons</taxon>
        <taxon>Gunneridae</taxon>
        <taxon>Pentapetalae</taxon>
        <taxon>rosids</taxon>
        <taxon>malvids</taxon>
        <taxon>Brassicales</taxon>
        <taxon>Brassicaceae</taxon>
        <taxon>Brassiceae</taxon>
        <taxon>Brassica</taxon>
    </lineage>
</organism>
<name>A0A3P6D8B8_BRACM</name>
<accession>A0A3P6D8B8</accession>
<gene>
    <name evidence="1" type="ORF">BRAA10T42505Z</name>
</gene>
<dbReference type="AlphaFoldDB" id="A0A3P6D8B8"/>
<evidence type="ECO:0000313" key="1">
    <source>
        <dbReference type="EMBL" id="VDD16792.1"/>
    </source>
</evidence>
<proteinExistence type="predicted"/>
<dbReference type="EMBL" id="LR031577">
    <property type="protein sequence ID" value="VDD16792.1"/>
    <property type="molecule type" value="Genomic_DNA"/>
</dbReference>